<evidence type="ECO:0000313" key="3">
    <source>
        <dbReference type="Proteomes" id="UP001209540"/>
    </source>
</evidence>
<proteinExistence type="predicted"/>
<feature type="compositionally biased region" description="Polar residues" evidence="1">
    <location>
        <begin position="38"/>
        <end position="53"/>
    </location>
</feature>
<reference evidence="2" key="1">
    <citation type="journal article" date="2022" name="IScience">
        <title>Evolution of zygomycete secretomes and the origins of terrestrial fungal ecologies.</title>
        <authorList>
            <person name="Chang Y."/>
            <person name="Wang Y."/>
            <person name="Mondo S."/>
            <person name="Ahrendt S."/>
            <person name="Andreopoulos W."/>
            <person name="Barry K."/>
            <person name="Beard J."/>
            <person name="Benny G.L."/>
            <person name="Blankenship S."/>
            <person name="Bonito G."/>
            <person name="Cuomo C."/>
            <person name="Desiro A."/>
            <person name="Gervers K.A."/>
            <person name="Hundley H."/>
            <person name="Kuo A."/>
            <person name="LaButti K."/>
            <person name="Lang B.F."/>
            <person name="Lipzen A."/>
            <person name="O'Donnell K."/>
            <person name="Pangilinan J."/>
            <person name="Reynolds N."/>
            <person name="Sandor L."/>
            <person name="Smith M.E."/>
            <person name="Tsang A."/>
            <person name="Grigoriev I.V."/>
            <person name="Stajich J.E."/>
            <person name="Spatafora J.W."/>
        </authorList>
    </citation>
    <scope>NUCLEOTIDE SEQUENCE</scope>
    <source>
        <strain evidence="2">RSA 2281</strain>
    </source>
</reference>
<comment type="caution">
    <text evidence="2">The sequence shown here is derived from an EMBL/GenBank/DDBJ whole genome shotgun (WGS) entry which is preliminary data.</text>
</comment>
<dbReference type="Proteomes" id="UP001209540">
    <property type="component" value="Unassembled WGS sequence"/>
</dbReference>
<keyword evidence="3" id="KW-1185">Reference proteome</keyword>
<reference evidence="2" key="2">
    <citation type="submission" date="2023-02" db="EMBL/GenBank/DDBJ databases">
        <authorList>
            <consortium name="DOE Joint Genome Institute"/>
            <person name="Mondo S.J."/>
            <person name="Chang Y."/>
            <person name="Wang Y."/>
            <person name="Ahrendt S."/>
            <person name="Andreopoulos W."/>
            <person name="Barry K."/>
            <person name="Beard J."/>
            <person name="Benny G.L."/>
            <person name="Blankenship S."/>
            <person name="Bonito G."/>
            <person name="Cuomo C."/>
            <person name="Desiro A."/>
            <person name="Gervers K.A."/>
            <person name="Hundley H."/>
            <person name="Kuo A."/>
            <person name="LaButti K."/>
            <person name="Lang B.F."/>
            <person name="Lipzen A."/>
            <person name="O'Donnell K."/>
            <person name="Pangilinan J."/>
            <person name="Reynolds N."/>
            <person name="Sandor L."/>
            <person name="Smith M.W."/>
            <person name="Tsang A."/>
            <person name="Grigoriev I.V."/>
            <person name="Stajich J.E."/>
            <person name="Spatafora J.W."/>
        </authorList>
    </citation>
    <scope>NUCLEOTIDE SEQUENCE</scope>
    <source>
        <strain evidence="2">RSA 2281</strain>
    </source>
</reference>
<organism evidence="2 3">
    <name type="scientific">Phascolomyces articulosus</name>
    <dbReference type="NCBI Taxonomy" id="60185"/>
    <lineage>
        <taxon>Eukaryota</taxon>
        <taxon>Fungi</taxon>
        <taxon>Fungi incertae sedis</taxon>
        <taxon>Mucoromycota</taxon>
        <taxon>Mucoromycotina</taxon>
        <taxon>Mucoromycetes</taxon>
        <taxon>Mucorales</taxon>
        <taxon>Lichtheimiaceae</taxon>
        <taxon>Phascolomyces</taxon>
    </lineage>
</organism>
<feature type="non-terminal residue" evidence="2">
    <location>
        <position position="53"/>
    </location>
</feature>
<evidence type="ECO:0000313" key="2">
    <source>
        <dbReference type="EMBL" id="KAI9265275.1"/>
    </source>
</evidence>
<dbReference type="AlphaFoldDB" id="A0AAD5K2J3"/>
<gene>
    <name evidence="2" type="ORF">BDA99DRAFT_508187</name>
</gene>
<evidence type="ECO:0000256" key="1">
    <source>
        <dbReference type="SAM" id="MobiDB-lite"/>
    </source>
</evidence>
<dbReference type="EMBL" id="JAIXMP010000011">
    <property type="protein sequence ID" value="KAI9265275.1"/>
    <property type="molecule type" value="Genomic_DNA"/>
</dbReference>
<name>A0AAD5K2J3_9FUNG</name>
<feature type="region of interest" description="Disordered" evidence="1">
    <location>
        <begin position="26"/>
        <end position="53"/>
    </location>
</feature>
<accession>A0AAD5K2J3</accession>
<sequence length="53" mass="5836">MTNIVPTSTIGYARVGHLLSMHGHQISSTVGANDEHSSNNNSNFRVSQQQQQR</sequence>
<protein>
    <submittedName>
        <fullName evidence="2">Uncharacterized protein</fullName>
    </submittedName>
</protein>